<evidence type="ECO:0000259" key="4">
    <source>
        <dbReference type="PROSITE" id="PS01124"/>
    </source>
</evidence>
<proteinExistence type="predicted"/>
<sequence>MIMVGAGPRAVRDRPAWHDRRTGADDVNEGVCMVGLRLQVVPEPGVLVDRIWMADCDDDTPVSAVASYHTSICCVRAGGVTTVYLRGPVTRATPLVCPPGTEFFGADFRTGAYLTVAPPAGLADWNDIALPTLPDGRILLGGQTWETPTPDNLDVFVDRLHRAGLLIFDPLVEDLRYGCTVPVSTRVAQARFRRAAGLSRRAFDLIDRTRQAADLLRAGSPIREVVARTGFYDQPQLTRVVRRLIGHTPGELARGDLVVTL</sequence>
<dbReference type="EMBL" id="JACCBU010000001">
    <property type="protein sequence ID" value="NYE69111.1"/>
    <property type="molecule type" value="Genomic_DNA"/>
</dbReference>
<protein>
    <recommendedName>
        <fullName evidence="4">HTH araC/xylS-type domain-containing protein</fullName>
    </recommendedName>
</protein>
<evidence type="ECO:0000313" key="5">
    <source>
        <dbReference type="EMBL" id="NYE69111.1"/>
    </source>
</evidence>
<feature type="domain" description="HTH araC/xylS-type" evidence="4">
    <location>
        <begin position="183"/>
        <end position="255"/>
    </location>
</feature>
<organism evidence="5 6">
    <name type="scientific">Microlunatus parietis</name>
    <dbReference type="NCBI Taxonomy" id="682979"/>
    <lineage>
        <taxon>Bacteria</taxon>
        <taxon>Bacillati</taxon>
        <taxon>Actinomycetota</taxon>
        <taxon>Actinomycetes</taxon>
        <taxon>Propionibacteriales</taxon>
        <taxon>Propionibacteriaceae</taxon>
        <taxon>Microlunatus</taxon>
    </lineage>
</organism>
<dbReference type="Pfam" id="PF12833">
    <property type="entry name" value="HTH_18"/>
    <property type="match status" value="1"/>
</dbReference>
<gene>
    <name evidence="5" type="ORF">BKA15_000440</name>
</gene>
<keyword evidence="2" id="KW-0238">DNA-binding</keyword>
<keyword evidence="3" id="KW-0804">Transcription</keyword>
<dbReference type="Proteomes" id="UP000569914">
    <property type="component" value="Unassembled WGS sequence"/>
</dbReference>
<name>A0A7Y9I325_9ACTN</name>
<accession>A0A7Y9I325</accession>
<dbReference type="InterPro" id="IPR050204">
    <property type="entry name" value="AraC_XylS_family_regulators"/>
</dbReference>
<evidence type="ECO:0000256" key="2">
    <source>
        <dbReference type="ARBA" id="ARBA00023125"/>
    </source>
</evidence>
<dbReference type="Gene3D" id="1.10.10.60">
    <property type="entry name" value="Homeodomain-like"/>
    <property type="match status" value="1"/>
</dbReference>
<dbReference type="PANTHER" id="PTHR46796">
    <property type="entry name" value="HTH-TYPE TRANSCRIPTIONAL ACTIVATOR RHAS-RELATED"/>
    <property type="match status" value="1"/>
</dbReference>
<dbReference type="InterPro" id="IPR018060">
    <property type="entry name" value="HTH_AraC"/>
</dbReference>
<dbReference type="SMART" id="SM00342">
    <property type="entry name" value="HTH_ARAC"/>
    <property type="match status" value="1"/>
</dbReference>
<dbReference type="GO" id="GO:0043565">
    <property type="term" value="F:sequence-specific DNA binding"/>
    <property type="evidence" value="ECO:0007669"/>
    <property type="project" value="InterPro"/>
</dbReference>
<reference evidence="5 6" key="1">
    <citation type="submission" date="2020-07" db="EMBL/GenBank/DDBJ databases">
        <title>Sequencing the genomes of 1000 actinobacteria strains.</title>
        <authorList>
            <person name="Klenk H.-P."/>
        </authorList>
    </citation>
    <scope>NUCLEOTIDE SEQUENCE [LARGE SCALE GENOMIC DNA]</scope>
    <source>
        <strain evidence="5 6">DSM 22083</strain>
    </source>
</reference>
<evidence type="ECO:0000256" key="1">
    <source>
        <dbReference type="ARBA" id="ARBA00023015"/>
    </source>
</evidence>
<evidence type="ECO:0000256" key="3">
    <source>
        <dbReference type="ARBA" id="ARBA00023163"/>
    </source>
</evidence>
<evidence type="ECO:0000313" key="6">
    <source>
        <dbReference type="Proteomes" id="UP000569914"/>
    </source>
</evidence>
<keyword evidence="6" id="KW-1185">Reference proteome</keyword>
<dbReference type="AlphaFoldDB" id="A0A7Y9I325"/>
<keyword evidence="1" id="KW-0805">Transcription regulation</keyword>
<dbReference type="PROSITE" id="PS01124">
    <property type="entry name" value="HTH_ARAC_FAMILY_2"/>
    <property type="match status" value="1"/>
</dbReference>
<dbReference type="GO" id="GO:0003700">
    <property type="term" value="F:DNA-binding transcription factor activity"/>
    <property type="evidence" value="ECO:0007669"/>
    <property type="project" value="InterPro"/>
</dbReference>
<comment type="caution">
    <text evidence="5">The sequence shown here is derived from an EMBL/GenBank/DDBJ whole genome shotgun (WGS) entry which is preliminary data.</text>
</comment>